<name>A0A1Y2H777_9FUNG</name>
<evidence type="ECO:0000313" key="1">
    <source>
        <dbReference type="EMBL" id="ORZ30399.1"/>
    </source>
</evidence>
<dbReference type="AlphaFoldDB" id="A0A1Y2H777"/>
<comment type="caution">
    <text evidence="1">The sequence shown here is derived from an EMBL/GenBank/DDBJ whole genome shotgun (WGS) entry which is preliminary data.</text>
</comment>
<dbReference type="EMBL" id="MCFL01000086">
    <property type="protein sequence ID" value="ORZ30399.1"/>
    <property type="molecule type" value="Genomic_DNA"/>
</dbReference>
<dbReference type="Proteomes" id="UP000193411">
    <property type="component" value="Unassembled WGS sequence"/>
</dbReference>
<reference evidence="1 2" key="1">
    <citation type="submission" date="2016-07" db="EMBL/GenBank/DDBJ databases">
        <title>Pervasive Adenine N6-methylation of Active Genes in Fungi.</title>
        <authorList>
            <consortium name="DOE Joint Genome Institute"/>
            <person name="Mondo S.J."/>
            <person name="Dannebaum R.O."/>
            <person name="Kuo R.C."/>
            <person name="Labutti K."/>
            <person name="Haridas S."/>
            <person name="Kuo A."/>
            <person name="Salamov A."/>
            <person name="Ahrendt S.R."/>
            <person name="Lipzen A."/>
            <person name="Sullivan W."/>
            <person name="Andreopoulos W.B."/>
            <person name="Clum A."/>
            <person name="Lindquist E."/>
            <person name="Daum C."/>
            <person name="Ramamoorthy G.K."/>
            <person name="Gryganskyi A."/>
            <person name="Culley D."/>
            <person name="Magnuson J.K."/>
            <person name="James T.Y."/>
            <person name="O'Malley M.A."/>
            <person name="Stajich J.E."/>
            <person name="Spatafora J.W."/>
            <person name="Visel A."/>
            <person name="Grigoriev I.V."/>
        </authorList>
    </citation>
    <scope>NUCLEOTIDE SEQUENCE [LARGE SCALE GENOMIC DNA]</scope>
    <source>
        <strain evidence="1 2">PL171</strain>
    </source>
</reference>
<proteinExistence type="predicted"/>
<protein>
    <submittedName>
        <fullName evidence="1">Uncharacterized protein</fullName>
    </submittedName>
</protein>
<keyword evidence="2" id="KW-1185">Reference proteome</keyword>
<gene>
    <name evidence="1" type="ORF">BCR44DRAFT_1444992</name>
</gene>
<organism evidence="1 2">
    <name type="scientific">Catenaria anguillulae PL171</name>
    <dbReference type="NCBI Taxonomy" id="765915"/>
    <lineage>
        <taxon>Eukaryota</taxon>
        <taxon>Fungi</taxon>
        <taxon>Fungi incertae sedis</taxon>
        <taxon>Blastocladiomycota</taxon>
        <taxon>Blastocladiomycetes</taxon>
        <taxon>Blastocladiales</taxon>
        <taxon>Catenariaceae</taxon>
        <taxon>Catenaria</taxon>
    </lineage>
</organism>
<evidence type="ECO:0000313" key="2">
    <source>
        <dbReference type="Proteomes" id="UP000193411"/>
    </source>
</evidence>
<accession>A0A1Y2H777</accession>
<sequence>MMIWCEEKGRWAKTWARNWARKDVGKRRYAGWEWEQDQQVPTSRWHARAVACVTNWLAAKMKKQPAQTRLAKWVKDSKWRVQYARCKQGEYAINRRYNTVAKLERFRDSRLASPWQPTIGAKTNVQLPRRFLYLCPWARCRRPCTRATCLGQWISLADLQLSLDRHGSHPDGNLGAGRGQTGRAGSRQCFPVQSTAARCMSAAVLVALHGISAQWPVELGEMQTSTKWLRQFRQGRPIHQCKQE</sequence>